<protein>
    <submittedName>
        <fullName evidence="1">Uncharacterized protein</fullName>
    </submittedName>
</protein>
<name>A0A821V8E2_9NEOP</name>
<evidence type="ECO:0000313" key="2">
    <source>
        <dbReference type="Proteomes" id="UP000663880"/>
    </source>
</evidence>
<proteinExistence type="predicted"/>
<accession>A0A821V8E2</accession>
<reference evidence="1" key="1">
    <citation type="submission" date="2021-02" db="EMBL/GenBank/DDBJ databases">
        <authorList>
            <person name="Steward A R."/>
        </authorList>
    </citation>
    <scope>NUCLEOTIDE SEQUENCE</scope>
</reference>
<dbReference type="Proteomes" id="UP000663880">
    <property type="component" value="Unassembled WGS sequence"/>
</dbReference>
<dbReference type="AlphaFoldDB" id="A0A821V8E2"/>
<comment type="caution">
    <text evidence="1">The sequence shown here is derived from an EMBL/GenBank/DDBJ whole genome shotgun (WGS) entry which is preliminary data.</text>
</comment>
<dbReference type="EMBL" id="CAJOBZ010000039">
    <property type="protein sequence ID" value="CAF4903047.1"/>
    <property type="molecule type" value="Genomic_DNA"/>
</dbReference>
<keyword evidence="2" id="KW-1185">Reference proteome</keyword>
<gene>
    <name evidence="1" type="ORF">PMACD_LOCUS11451</name>
</gene>
<sequence length="66" mass="7011">MLTRVCNISHFVAANYALVAGLDLSSALSAPATITTLRARHLTLTRFIAITLDDDAGPISPAQLFL</sequence>
<organism evidence="1 2">
    <name type="scientific">Pieris macdunnoughi</name>
    <dbReference type="NCBI Taxonomy" id="345717"/>
    <lineage>
        <taxon>Eukaryota</taxon>
        <taxon>Metazoa</taxon>
        <taxon>Ecdysozoa</taxon>
        <taxon>Arthropoda</taxon>
        <taxon>Hexapoda</taxon>
        <taxon>Insecta</taxon>
        <taxon>Pterygota</taxon>
        <taxon>Neoptera</taxon>
        <taxon>Endopterygota</taxon>
        <taxon>Lepidoptera</taxon>
        <taxon>Glossata</taxon>
        <taxon>Ditrysia</taxon>
        <taxon>Papilionoidea</taxon>
        <taxon>Pieridae</taxon>
        <taxon>Pierinae</taxon>
        <taxon>Pieris</taxon>
    </lineage>
</organism>
<evidence type="ECO:0000313" key="1">
    <source>
        <dbReference type="EMBL" id="CAF4903047.1"/>
    </source>
</evidence>